<gene>
    <name evidence="1" type="ORF">KEF29_03595</name>
</gene>
<reference evidence="1 2" key="1">
    <citation type="submission" date="2021-04" db="EMBL/GenBank/DDBJ databases">
        <title>Characterization of the biosynthetic gene cluster of new lipopeptides with antitumor activity in the genome of the marine Streptomyces PHM034.</title>
        <authorList>
            <person name="Ceniceros A."/>
            <person name="Canedo L."/>
            <person name="Mendez C."/>
            <person name="Olano C."/>
            <person name="Schleissner C."/>
            <person name="Cuevas C."/>
            <person name="De La Calle F."/>
            <person name="Salas J.A."/>
        </authorList>
    </citation>
    <scope>NUCLEOTIDE SEQUENCE [LARGE SCALE GENOMIC DNA]</scope>
    <source>
        <strain evidence="1 2">PHM034</strain>
    </source>
</reference>
<comment type="caution">
    <text evidence="1">The sequence shown here is derived from an EMBL/GenBank/DDBJ whole genome shotgun (WGS) entry which is preliminary data.</text>
</comment>
<name>A0A941F8L5_9ACTN</name>
<evidence type="ECO:0000313" key="1">
    <source>
        <dbReference type="EMBL" id="MBR8638690.1"/>
    </source>
</evidence>
<dbReference type="Proteomes" id="UP000682308">
    <property type="component" value="Unassembled WGS sequence"/>
</dbReference>
<evidence type="ECO:0000313" key="2">
    <source>
        <dbReference type="Proteomes" id="UP000682308"/>
    </source>
</evidence>
<keyword evidence="2" id="KW-1185">Reference proteome</keyword>
<protein>
    <submittedName>
        <fullName evidence="1">Uncharacterized protein</fullName>
    </submittedName>
</protein>
<organism evidence="1 2">
    <name type="scientific">Streptomyces tuirus</name>
    <dbReference type="NCBI Taxonomy" id="68278"/>
    <lineage>
        <taxon>Bacteria</taxon>
        <taxon>Bacillati</taxon>
        <taxon>Actinomycetota</taxon>
        <taxon>Actinomycetes</taxon>
        <taxon>Kitasatosporales</taxon>
        <taxon>Streptomycetaceae</taxon>
        <taxon>Streptomyces</taxon>
    </lineage>
</organism>
<accession>A0A941F8L5</accession>
<sequence length="61" mass="6519">MSTLDLPPTPVDADPVILPGLLSGLGITRRQVPAWITDPNLIADILDGHADIPTDFMGDLR</sequence>
<dbReference type="AlphaFoldDB" id="A0A941F8L5"/>
<dbReference type="EMBL" id="JAGTPG010000001">
    <property type="protein sequence ID" value="MBR8638690.1"/>
    <property type="molecule type" value="Genomic_DNA"/>
</dbReference>
<proteinExistence type="predicted"/>